<evidence type="ECO:0000313" key="3">
    <source>
        <dbReference type="Proteomes" id="UP001198571"/>
    </source>
</evidence>
<feature type="compositionally biased region" description="Polar residues" evidence="1">
    <location>
        <begin position="77"/>
        <end position="91"/>
    </location>
</feature>
<feature type="region of interest" description="Disordered" evidence="1">
    <location>
        <begin position="68"/>
        <end position="108"/>
    </location>
</feature>
<reference evidence="2 3" key="1">
    <citation type="submission" date="2020-07" db="EMBL/GenBank/DDBJ databases">
        <title>Pseudogemmobacter sp. nov., isolated from poultry manure in Taiwan.</title>
        <authorList>
            <person name="Lin S.-Y."/>
            <person name="Tang Y.-S."/>
            <person name="Young C.-C."/>
        </authorList>
    </citation>
    <scope>NUCLEOTIDE SEQUENCE [LARGE SCALE GENOMIC DNA]</scope>
    <source>
        <strain evidence="2 3">CC-YST710</strain>
    </source>
</reference>
<proteinExistence type="predicted"/>
<sequence length="303" mass="32176">MTPIIREVRQIECEFSADLIRDMIIAEARRCAELGEDVPVTLTATLIPAVTVRAVVAGPISFEPGATHKAFPAQGNEPISSGVSTGSSNMQKMHAAPEAAPRPANSKPALPQVWTRDEDDLVVASAIEMIGATVKDQAAAASLLLTGRTVEAVRYRMQTTLKARIAAEVEALAAARAKKAAHGAPDTARTPDVEKAPGAISAQAAGQDGVSGSDIAAHLRALPYPAGWGVELEVDMLERALDGQTVMQIADINGWSPQFIKMRFELLVGRKGTMPARFSRQEVLEALRPRATDTVAITREGEA</sequence>
<dbReference type="RefSeq" id="WP_226937250.1">
    <property type="nucleotide sequence ID" value="NZ_JACDXX010000020.1"/>
</dbReference>
<gene>
    <name evidence="2" type="ORF">H0485_17535</name>
</gene>
<protein>
    <submittedName>
        <fullName evidence="2">Uncharacterized protein</fullName>
    </submittedName>
</protein>
<evidence type="ECO:0000256" key="1">
    <source>
        <dbReference type="SAM" id="MobiDB-lite"/>
    </source>
</evidence>
<accession>A0ABS8CQY4</accession>
<organism evidence="2 3">
    <name type="scientific">Pseudogemmobacter faecipullorum</name>
    <dbReference type="NCBI Taxonomy" id="2755041"/>
    <lineage>
        <taxon>Bacteria</taxon>
        <taxon>Pseudomonadati</taxon>
        <taxon>Pseudomonadota</taxon>
        <taxon>Alphaproteobacteria</taxon>
        <taxon>Rhodobacterales</taxon>
        <taxon>Paracoccaceae</taxon>
        <taxon>Pseudogemmobacter</taxon>
    </lineage>
</organism>
<dbReference type="EMBL" id="JACDXX010000020">
    <property type="protein sequence ID" value="MCB5411799.1"/>
    <property type="molecule type" value="Genomic_DNA"/>
</dbReference>
<comment type="caution">
    <text evidence="2">The sequence shown here is derived from an EMBL/GenBank/DDBJ whole genome shotgun (WGS) entry which is preliminary data.</text>
</comment>
<keyword evidence="3" id="KW-1185">Reference proteome</keyword>
<evidence type="ECO:0000313" key="2">
    <source>
        <dbReference type="EMBL" id="MCB5411799.1"/>
    </source>
</evidence>
<dbReference type="Proteomes" id="UP001198571">
    <property type="component" value="Unassembled WGS sequence"/>
</dbReference>
<name>A0ABS8CQY4_9RHOB</name>